<evidence type="ECO:0000256" key="1">
    <source>
        <dbReference type="SAM" id="MobiDB-lite"/>
    </source>
</evidence>
<dbReference type="Pfam" id="PF09414">
    <property type="entry name" value="RNA_ligase"/>
    <property type="match status" value="1"/>
</dbReference>
<dbReference type="Gene3D" id="3.30.470.30">
    <property type="entry name" value="DNA ligase/mRNA capping enzyme"/>
    <property type="match status" value="1"/>
</dbReference>
<proteinExistence type="predicted"/>
<dbReference type="SUPFAM" id="SSF56091">
    <property type="entry name" value="DNA ligase/mRNA capping enzyme, catalytic domain"/>
    <property type="match status" value="1"/>
</dbReference>
<accession>A0AA39Y0F4</accession>
<organism evidence="3 4">
    <name type="scientific">Cercophora newfieldiana</name>
    <dbReference type="NCBI Taxonomy" id="92897"/>
    <lineage>
        <taxon>Eukaryota</taxon>
        <taxon>Fungi</taxon>
        <taxon>Dikarya</taxon>
        <taxon>Ascomycota</taxon>
        <taxon>Pezizomycotina</taxon>
        <taxon>Sordariomycetes</taxon>
        <taxon>Sordariomycetidae</taxon>
        <taxon>Sordariales</taxon>
        <taxon>Lasiosphaeriaceae</taxon>
        <taxon>Cercophora</taxon>
    </lineage>
</organism>
<feature type="region of interest" description="Disordered" evidence="1">
    <location>
        <begin position="645"/>
        <end position="664"/>
    </location>
</feature>
<name>A0AA39Y0F4_9PEZI</name>
<keyword evidence="4" id="KW-1185">Reference proteome</keyword>
<evidence type="ECO:0000313" key="3">
    <source>
        <dbReference type="EMBL" id="KAK0643694.1"/>
    </source>
</evidence>
<evidence type="ECO:0000313" key="4">
    <source>
        <dbReference type="Proteomes" id="UP001174936"/>
    </source>
</evidence>
<feature type="compositionally biased region" description="Acidic residues" evidence="1">
    <location>
        <begin position="739"/>
        <end position="750"/>
    </location>
</feature>
<feature type="compositionally biased region" description="Polar residues" evidence="1">
    <location>
        <begin position="449"/>
        <end position="467"/>
    </location>
</feature>
<dbReference type="EMBL" id="JAULSV010000005">
    <property type="protein sequence ID" value="KAK0643694.1"/>
    <property type="molecule type" value="Genomic_DNA"/>
</dbReference>
<dbReference type="InterPro" id="IPR021122">
    <property type="entry name" value="RNA_ligase_dom_REL/Rnl2"/>
</dbReference>
<dbReference type="AlphaFoldDB" id="A0AA39Y0F4"/>
<comment type="caution">
    <text evidence="3">The sequence shown here is derived from an EMBL/GenBank/DDBJ whole genome shotgun (WGS) entry which is preliminary data.</text>
</comment>
<dbReference type="Proteomes" id="UP001174936">
    <property type="component" value="Unassembled WGS sequence"/>
</dbReference>
<feature type="compositionally biased region" description="Polar residues" evidence="1">
    <location>
        <begin position="645"/>
        <end position="654"/>
    </location>
</feature>
<evidence type="ECO:0000259" key="2">
    <source>
        <dbReference type="Pfam" id="PF09414"/>
    </source>
</evidence>
<gene>
    <name evidence="3" type="ORF">B0T16DRAFT_447582</name>
</gene>
<feature type="region of interest" description="Disordered" evidence="1">
    <location>
        <begin position="729"/>
        <end position="750"/>
    </location>
</feature>
<reference evidence="3" key="1">
    <citation type="submission" date="2023-06" db="EMBL/GenBank/DDBJ databases">
        <title>Genome-scale phylogeny and comparative genomics of the fungal order Sordariales.</title>
        <authorList>
            <consortium name="Lawrence Berkeley National Laboratory"/>
            <person name="Hensen N."/>
            <person name="Bonometti L."/>
            <person name="Westerberg I."/>
            <person name="Brannstrom I.O."/>
            <person name="Guillou S."/>
            <person name="Cros-Aarteil S."/>
            <person name="Calhoun S."/>
            <person name="Haridas S."/>
            <person name="Kuo A."/>
            <person name="Mondo S."/>
            <person name="Pangilinan J."/>
            <person name="Riley R."/>
            <person name="Labutti K."/>
            <person name="Andreopoulos B."/>
            <person name="Lipzen A."/>
            <person name="Chen C."/>
            <person name="Yanf M."/>
            <person name="Daum C."/>
            <person name="Ng V."/>
            <person name="Clum A."/>
            <person name="Steindorff A."/>
            <person name="Ohm R."/>
            <person name="Martin F."/>
            <person name="Silar P."/>
            <person name="Natvig D."/>
            <person name="Lalanne C."/>
            <person name="Gautier V."/>
            <person name="Ament-Velasquez S.L."/>
            <person name="Kruys A."/>
            <person name="Hutchinson M.I."/>
            <person name="Powell A.J."/>
            <person name="Barry K."/>
            <person name="Miller A.N."/>
            <person name="Grigoriev I.V."/>
            <person name="Debuchy R."/>
            <person name="Gladieux P."/>
            <person name="Thoren M.H."/>
            <person name="Johannesson H."/>
        </authorList>
    </citation>
    <scope>NUCLEOTIDE SEQUENCE</scope>
    <source>
        <strain evidence="3">SMH2532-1</strain>
    </source>
</reference>
<sequence>MSVRKLSTIRQISSIRKVTRNQSLLTIDGWNVVVKTPGGPTDFSVDEFVLFFEVDAWLPARGELGRLFSEVGNPCELDGEPGFRVTTTQLTTTTLPKEVIRSQGYAFRITARKLTVIHDEFMKVSAGFRLMTAENTKTLAELFRERDCSALLGVKKWEKESETKSANPKLPPFIIKTEMKRVQNCVNLFENKYKAVVFQESVKMDGASMTMYYINESSKFWEQLHPVPQKHAVRSILEGNARVGVCSKNFDLLDTEQNKHYWDTAVKSGILGILEEIGRPIAVQGELVGWNINGNPHEYPKGVVEFHLFSMINIEEGKRYSAREVEQFARMLGIKHVPVLGYATIRDIASCQRDLIDRAEKRQGEGLVFKNCSDGRWFKVHSASYILSREGNSAGAGAIATPSGMYQVEAAPDTISTGLTPKQVFEKVFPKKGRVANPVPRFAPLRPSASKNANGTEVQSSAVQSFTDFLDEQKPNTVPSRTPVASTSQTLHPSQETEPSGTGGSDPGEPVGPLGSRIKDLQTCLANSTMSPLVALTDATNKTSTVPDTSEPVDLSNLARKDRIKARMEALKAKRATPAPMDLTTTMSADLSNLPRQEHQVKIDQIKLKMASLSESQSDNQVSSSLHENQQKIDQIKAKLNALTTAASADQNASPRHENHAPATRKLPAFTDPVYHQKSLAMAARIQSMIAEDNTTECPQCEDDLGGETISFDNTDLAQKLNAVASPSNSLYKTAPEDSSTEFESLDGDDSQEINYSHPVLQGMPRDGTAVIFGTPRDPCGWKIKDEIRIADMEKWKQASINKTMRADDGGIGTWYEKWAIRYYGLDSSKRPSDVNDLYFMINPHQYRPEYRPEYHPNLFTDHRPAFDTEVPYQTELKTVGYSATNGANYGQSALVAQRPVDVNGSGWW</sequence>
<feature type="domain" description="RNA ligase" evidence="2">
    <location>
        <begin position="198"/>
        <end position="380"/>
    </location>
</feature>
<feature type="region of interest" description="Disordered" evidence="1">
    <location>
        <begin position="436"/>
        <end position="516"/>
    </location>
</feature>
<feature type="compositionally biased region" description="Polar residues" evidence="1">
    <location>
        <begin position="475"/>
        <end position="500"/>
    </location>
</feature>
<dbReference type="Pfam" id="PF21189">
    <property type="entry name" value="PHA02142"/>
    <property type="match status" value="1"/>
</dbReference>
<protein>
    <recommendedName>
        <fullName evidence="2">RNA ligase domain-containing protein</fullName>
    </recommendedName>
</protein>